<feature type="chain" id="PRO_5034230072" evidence="1">
    <location>
        <begin position="25"/>
        <end position="944"/>
    </location>
</feature>
<feature type="signal peptide" evidence="1">
    <location>
        <begin position="1"/>
        <end position="24"/>
    </location>
</feature>
<dbReference type="InterPro" id="IPR036770">
    <property type="entry name" value="Ankyrin_rpt-contain_sf"/>
</dbReference>
<dbReference type="Pfam" id="PF12796">
    <property type="entry name" value="Ank_2"/>
    <property type="match status" value="1"/>
</dbReference>
<protein>
    <submittedName>
        <fullName evidence="2">Ankyrin repeat-containing protein</fullName>
    </submittedName>
</protein>
<keyword evidence="3" id="KW-1185">Reference proteome</keyword>
<evidence type="ECO:0000313" key="3">
    <source>
        <dbReference type="Proteomes" id="UP000522262"/>
    </source>
</evidence>
<gene>
    <name evidence="2" type="ORF">FMEXI_4800</name>
</gene>
<dbReference type="Proteomes" id="UP000522262">
    <property type="component" value="Unassembled WGS sequence"/>
</dbReference>
<reference evidence="2 3" key="1">
    <citation type="submission" date="2020-05" db="EMBL/GenBank/DDBJ databases">
        <title>Identification and distribution of gene clusters putatively required for synthesis of sphingolipid metabolism inhibitors in phylogenetically diverse species of the filamentous fungus Fusarium.</title>
        <authorList>
            <person name="Kim H.-S."/>
            <person name="Busman M."/>
            <person name="Brown D.W."/>
            <person name="Divon H."/>
            <person name="Uhlig S."/>
            <person name="Proctor R.H."/>
        </authorList>
    </citation>
    <scope>NUCLEOTIDE SEQUENCE [LARGE SCALE GENOMIC DNA]</scope>
    <source>
        <strain evidence="2 3">NRRL 53147</strain>
    </source>
</reference>
<sequence length="944" mass="105342">MADPLSIAGLALAVVSLGLQVTGGITDYFDSLESRDEDIASIIQRNDTLRKTLQIIESSVSRFQNDHKTATEALRQLLDSCKKELKVLESMVATLITGDQGATGRKNRARIKGKKLLYPFHRPKLEQMATKLHHVNQTLQLGLQSLGLSVSHLESEKLSMLQATSQTISSDLLVVQSEVSAISTPIQGIQSTVSQFETRFDGLEKLLQQLLAQGSTINGTLQEITPAMVTERLLRKPAVLQEICDTVKTQEQFYHVAEVIGSHYRDDVLWRKQRHLDRSSPLFDLLEYLIMNKAPSMDYNTDGRTPLSILFAYGGVYGNVEHPLYAASANLIMRSNNEDALAHLSSADPAAPARIVNELGQEILARGEAVQLYFLSHSTELATAYGCGPLSLAILSNNLEQVKSLTANYPGTLSERDLFGHTPLHLAANKASILQVLVDAADADILNQRDKSGHSALEVAVFLSGLKCRESRRMCKRCTCAECALVLLEADCAVVTLWRLQILIDCASKRCKLSYVRHMKDRRDRLKQLATVSLSTMDIKHLGLESESTLDSNAFEVSLLLQANNVEIPAALDILENGPFPHRGTVYQQLDLPQDADLFFRVGFRDTRSWHHQTQLEPTHIYPWPDLSYLHWLANHGGINCQLPFSSSSDIHGIRLIFATFGHCISQFGTISRSTLVQSEKLSRRLPRAGRSVESKIDWLHEVHAAVFAAEVPDKCVCCCSTGGCSLLTFLLRGLVPNFRVEPWLHQILESGIARNTADLEKNAFDGIEPLEGSILSKKSLLNLIDNFISYLKQFSCYLEERHHYKALRYITFTALGLRHSCCAVDHDSSEDGLEDDQWHTLALLEDLLHEFEASLTAILQDPTKGVCDITHFWQRTWVGRMSVVLCHLEGSDLPLDEKLAAEEIGVVWNKAGPELHAEIETPHYGSAIEYWLSELRKIEEQCQ</sequence>
<dbReference type="AlphaFoldDB" id="A0A8H5J846"/>
<comment type="caution">
    <text evidence="2">The sequence shown here is derived from an EMBL/GenBank/DDBJ whole genome shotgun (WGS) entry which is preliminary data.</text>
</comment>
<dbReference type="SUPFAM" id="SSF48403">
    <property type="entry name" value="Ankyrin repeat"/>
    <property type="match status" value="1"/>
</dbReference>
<name>A0A8H5J846_9HYPO</name>
<evidence type="ECO:0000256" key="1">
    <source>
        <dbReference type="SAM" id="SignalP"/>
    </source>
</evidence>
<evidence type="ECO:0000313" key="2">
    <source>
        <dbReference type="EMBL" id="KAF5548236.1"/>
    </source>
</evidence>
<organism evidence="2 3">
    <name type="scientific">Fusarium mexicanum</name>
    <dbReference type="NCBI Taxonomy" id="751941"/>
    <lineage>
        <taxon>Eukaryota</taxon>
        <taxon>Fungi</taxon>
        <taxon>Dikarya</taxon>
        <taxon>Ascomycota</taxon>
        <taxon>Pezizomycotina</taxon>
        <taxon>Sordariomycetes</taxon>
        <taxon>Hypocreomycetidae</taxon>
        <taxon>Hypocreales</taxon>
        <taxon>Nectriaceae</taxon>
        <taxon>Fusarium</taxon>
        <taxon>Fusarium fujikuroi species complex</taxon>
    </lineage>
</organism>
<dbReference type="EMBL" id="JAAOAM010000099">
    <property type="protein sequence ID" value="KAF5548236.1"/>
    <property type="molecule type" value="Genomic_DNA"/>
</dbReference>
<dbReference type="Gene3D" id="1.25.40.20">
    <property type="entry name" value="Ankyrin repeat-containing domain"/>
    <property type="match status" value="1"/>
</dbReference>
<accession>A0A8H5J846</accession>
<dbReference type="InterPro" id="IPR002110">
    <property type="entry name" value="Ankyrin_rpt"/>
</dbReference>
<keyword evidence="1" id="KW-0732">Signal</keyword>
<proteinExistence type="predicted"/>